<evidence type="ECO:0000256" key="2">
    <source>
        <dbReference type="ARBA" id="ARBA00006213"/>
    </source>
</evidence>
<feature type="transmembrane region" description="Helical" evidence="8">
    <location>
        <begin position="1018"/>
        <end position="1039"/>
    </location>
</feature>
<feature type="domain" description="Cas1p 10 TM acyl transferase" evidence="9">
    <location>
        <begin position="111"/>
        <end position="521"/>
    </location>
</feature>
<evidence type="ECO:0000256" key="5">
    <source>
        <dbReference type="ARBA" id="ARBA00022989"/>
    </source>
</evidence>
<feature type="transmembrane region" description="Helical" evidence="8">
    <location>
        <begin position="1144"/>
        <end position="1166"/>
    </location>
</feature>
<evidence type="ECO:0000256" key="6">
    <source>
        <dbReference type="ARBA" id="ARBA00023136"/>
    </source>
</evidence>
<feature type="transmembrane region" description="Helical" evidence="8">
    <location>
        <begin position="1186"/>
        <end position="1209"/>
    </location>
</feature>
<feature type="transmembrane region" description="Helical" evidence="8">
    <location>
        <begin position="1074"/>
        <end position="1092"/>
    </location>
</feature>
<feature type="transmembrane region" description="Helical" evidence="8">
    <location>
        <begin position="1107"/>
        <end position="1132"/>
    </location>
</feature>
<feature type="transmembrane region" description="Helical" evidence="8">
    <location>
        <begin position="1214"/>
        <end position="1235"/>
    </location>
</feature>
<feature type="transmembrane region" description="Helical" evidence="8">
    <location>
        <begin position="948"/>
        <end position="966"/>
    </location>
</feature>
<feature type="transmembrane region" description="Helical" evidence="8">
    <location>
        <begin position="1045"/>
        <end position="1067"/>
    </location>
</feature>
<dbReference type="PANTHER" id="PTHR31376">
    <property type="entry name" value="OS09G0467300 PROTEIN-RELATED"/>
    <property type="match status" value="1"/>
</dbReference>
<dbReference type="InterPro" id="IPR030182">
    <property type="entry name" value="PUP_plant"/>
</dbReference>
<proteinExistence type="inferred from homology"/>
<feature type="transmembrane region" description="Helical" evidence="8">
    <location>
        <begin position="659"/>
        <end position="677"/>
    </location>
</feature>
<feature type="transmembrane region" description="Helical" evidence="8">
    <location>
        <begin position="20"/>
        <end position="40"/>
    </location>
</feature>
<dbReference type="SUPFAM" id="SSF103481">
    <property type="entry name" value="Multidrug resistance efflux transporter EmrE"/>
    <property type="match status" value="1"/>
</dbReference>
<keyword evidence="3" id="KW-0813">Transport</keyword>
<feature type="transmembrane region" description="Helical" evidence="8">
    <location>
        <begin position="587"/>
        <end position="609"/>
    </location>
</feature>
<feature type="transmembrane region" description="Helical" evidence="8">
    <location>
        <begin position="384"/>
        <end position="402"/>
    </location>
</feature>
<feature type="transmembrane region" description="Helical" evidence="8">
    <location>
        <begin position="827"/>
        <end position="850"/>
    </location>
</feature>
<evidence type="ECO:0000256" key="7">
    <source>
        <dbReference type="SAM" id="MobiDB-lite"/>
    </source>
</evidence>
<feature type="transmembrane region" description="Helical" evidence="8">
    <location>
        <begin position="298"/>
        <end position="324"/>
    </location>
</feature>
<feature type="transmembrane region" description="Helical" evidence="8">
    <location>
        <begin position="210"/>
        <end position="232"/>
    </location>
</feature>
<dbReference type="InterPro" id="IPR012419">
    <property type="entry name" value="Cas1_AcylTrans_dom"/>
</dbReference>
<gene>
    <name evidence="10" type="ORF">SADUNF_Sadunf16G0228600</name>
</gene>
<evidence type="ECO:0000313" key="11">
    <source>
        <dbReference type="Proteomes" id="UP000657918"/>
    </source>
</evidence>
<evidence type="ECO:0000256" key="3">
    <source>
        <dbReference type="ARBA" id="ARBA00022448"/>
    </source>
</evidence>
<comment type="subcellular location">
    <subcellularLocation>
        <location evidence="1">Membrane</location>
        <topology evidence="1">Multi-pass membrane protein</topology>
    </subcellularLocation>
</comment>
<feature type="transmembrane region" description="Helical" evidence="8">
    <location>
        <begin position="524"/>
        <end position="547"/>
    </location>
</feature>
<sequence>MPIPLDRSEMVVSGPITPGQVSFLLGFIPVFVAWIYSEFLEFRKTSSPPKVHSDNNLVELEKVSIKEDDRAVLLEGGLPRSASSKFHSSAIKLNLIRFMTLEDSFLLENRATLRAMSEFGTVLLYFYICDRTNILGESTKSYNRDLFVFLYILLIIVSSMTSMRKHTDKSAFSGKSMLYLNRHQTEEWKGWMQVLFLMYHYFAAAEIYNAIRIFIAAYVWMTGFGNFSYYYIRKDFSLARFSQMMWRLNFFVAFCCIILDNDYMLYYICPMHTLFTLMVYGALGIFNKYNENSSVMAVKILSSFLVVILIWEIPGVFDFLWSPLTFLLGYSDPAKPDLPRLHEWHFRSGLDRYIWIIGMIYAYFHPNIEKWMEKLEESETKKKLSIKMGIIAVSLSVGYLWYEYIYKLDKVSYNKYHPYTSWIPITVYICLRNCTQQLRNFSSTLFAWLGKITLETYISQFHIWLRSDVPNGQPKWLLSFIPEYPLLNFMLTTAIYVLVSHRLFELTNTLKTVFIPTKDNKRLFYNFVAGAAISLCLYCAAVILLHIPHSPKTASTTGKESKEASQPEHENETNQPEIARKRSTAKWWLLMAVYSLLLLAGQSVAVLLGRLYFEKGGNSKWMGALVQPAGFPILLPFYLSQPKIPATSSSETNLPSNLVLASIYISCGLFLAIISLLHSLGLKNLPVSIYSLVCTSQLGFNALFSFFLNSLKLTPFIINSLLLLTISSALLVFQDDAAESKQVYKRKYALGFICTVGASAGYGLLLSLTQFAFQKVLKQETFKVVLDMTIYPSLASTIAVLAGLFASGEWKGLGKEMEGFKLGEASYCMTLIWTAISWQLFNIGCVGLIFEVSSVFSNVISAFGLPVVPVLAVFCFGDKMDGIKAIAMVLAINMVVVADLIHAFCVLRGLLGKGVDLLRQSSRRPCRITNQCSTAPPRTKSYRRWIRISIYTVFLLVGQTVALLLGRQYFVKGGNSKWMATLVQLAGFPVLIPFYLISTTKKPRTDDSQIKSPSIKTLALVYVSIGLLVAADCYLYSVGLQYLPVSTYTLICASQLAFNSLFSFFLNAQKFTPFIINSLVLLTISSILLVFNNESSDGTSGVSKAKYAIGFTCTVAASAGYGLVLSLTQLCFNKVMKRQTFKVVVDMIIYQQIVATSVIVVGLFASGDWKGLTGEMDGFEMGKVSYVMNLVGTAISWQVFAIGCVGLVFDVSSLFSNAISVLGLPIAPVLAVFVFNDKMGGVKAISMVLAIWGFISYAYHHYLDDRMKKRYADEVIITL</sequence>
<feature type="transmembrane region" description="Helical" evidence="8">
    <location>
        <begin position="856"/>
        <end position="876"/>
    </location>
</feature>
<feature type="transmembrane region" description="Helical" evidence="8">
    <location>
        <begin position="713"/>
        <end position="733"/>
    </location>
</feature>
<comment type="caution">
    <text evidence="10">The sequence shown here is derived from an EMBL/GenBank/DDBJ whole genome shotgun (WGS) entry which is preliminary data.</text>
</comment>
<dbReference type="InterPro" id="IPR037185">
    <property type="entry name" value="EmrE-like"/>
</dbReference>
<keyword evidence="11" id="KW-1185">Reference proteome</keyword>
<feature type="transmembrane region" description="Helical" evidence="8">
    <location>
        <begin position="484"/>
        <end position="504"/>
    </location>
</feature>
<feature type="transmembrane region" description="Helical" evidence="8">
    <location>
        <begin position="148"/>
        <end position="167"/>
    </location>
</feature>
<dbReference type="GO" id="GO:0016020">
    <property type="term" value="C:membrane"/>
    <property type="evidence" value="ECO:0007669"/>
    <property type="project" value="UniProtKB-SubCell"/>
</dbReference>
<keyword evidence="4 8" id="KW-0812">Transmembrane</keyword>
<feature type="transmembrane region" description="Helical" evidence="8">
    <location>
        <begin position="1241"/>
        <end position="1260"/>
    </location>
</feature>
<protein>
    <recommendedName>
        <fullName evidence="9">Cas1p 10 TM acyl transferase domain-containing protein</fullName>
    </recommendedName>
</protein>
<accession>A0A835JFU5</accession>
<feature type="transmembrane region" description="Helical" evidence="8">
    <location>
        <begin position="265"/>
        <end position="286"/>
    </location>
</feature>
<evidence type="ECO:0000256" key="4">
    <source>
        <dbReference type="ARBA" id="ARBA00022692"/>
    </source>
</evidence>
<evidence type="ECO:0000256" key="1">
    <source>
        <dbReference type="ARBA" id="ARBA00004141"/>
    </source>
</evidence>
<keyword evidence="5 8" id="KW-1133">Transmembrane helix</keyword>
<dbReference type="GO" id="GO:0005345">
    <property type="term" value="F:purine nucleobase transmembrane transporter activity"/>
    <property type="evidence" value="ECO:0007669"/>
    <property type="project" value="UniProtKB-ARBA"/>
</dbReference>
<dbReference type="OrthoDB" id="1932925at2759"/>
<feature type="transmembrane region" description="Helical" evidence="8">
    <location>
        <begin position="621"/>
        <end position="639"/>
    </location>
</feature>
<organism evidence="10 11">
    <name type="scientific">Salix dunnii</name>
    <dbReference type="NCBI Taxonomy" id="1413687"/>
    <lineage>
        <taxon>Eukaryota</taxon>
        <taxon>Viridiplantae</taxon>
        <taxon>Streptophyta</taxon>
        <taxon>Embryophyta</taxon>
        <taxon>Tracheophyta</taxon>
        <taxon>Spermatophyta</taxon>
        <taxon>Magnoliopsida</taxon>
        <taxon>eudicotyledons</taxon>
        <taxon>Gunneridae</taxon>
        <taxon>Pentapetalae</taxon>
        <taxon>rosids</taxon>
        <taxon>fabids</taxon>
        <taxon>Malpighiales</taxon>
        <taxon>Salicaceae</taxon>
        <taxon>Saliceae</taxon>
        <taxon>Salix</taxon>
    </lineage>
</organism>
<feature type="transmembrane region" description="Helical" evidence="8">
    <location>
        <begin position="788"/>
        <end position="806"/>
    </location>
</feature>
<reference evidence="10 11" key="1">
    <citation type="submission" date="2020-10" db="EMBL/GenBank/DDBJ databases">
        <title>Plant Genome Project.</title>
        <authorList>
            <person name="Zhang R.-G."/>
        </authorList>
    </citation>
    <scope>NUCLEOTIDE SEQUENCE [LARGE SCALE GENOMIC DNA]</scope>
    <source>
        <strain evidence="10">FAFU-HL-1</strain>
        <tissue evidence="10">Leaf</tissue>
    </source>
</reference>
<evidence type="ECO:0000259" key="9">
    <source>
        <dbReference type="Pfam" id="PF07779"/>
    </source>
</evidence>
<feature type="transmembrane region" description="Helical" evidence="8">
    <location>
        <begin position="748"/>
        <end position="768"/>
    </location>
</feature>
<keyword evidence="6 8" id="KW-0472">Membrane</keyword>
<dbReference type="Pfam" id="PF07779">
    <property type="entry name" value="Cas1_AcylT"/>
    <property type="match status" value="1"/>
</dbReference>
<feature type="compositionally biased region" description="Basic and acidic residues" evidence="7">
    <location>
        <begin position="559"/>
        <end position="572"/>
    </location>
</feature>
<feature type="transmembrane region" description="Helical" evidence="8">
    <location>
        <begin position="244"/>
        <end position="259"/>
    </location>
</feature>
<dbReference type="Proteomes" id="UP000657918">
    <property type="component" value="Chromosome 16"/>
</dbReference>
<dbReference type="GO" id="GO:0015211">
    <property type="term" value="F:purine nucleoside transmembrane transporter activity"/>
    <property type="evidence" value="ECO:0007669"/>
    <property type="project" value="InterPro"/>
</dbReference>
<name>A0A835JFU5_9ROSI</name>
<comment type="similarity">
    <text evidence="2">Belongs to the purine permeases (TC 2.A.7.14) family.</text>
</comment>
<dbReference type="Pfam" id="PF16913">
    <property type="entry name" value="PUNUT"/>
    <property type="match status" value="2"/>
</dbReference>
<dbReference type="AlphaFoldDB" id="A0A835JFU5"/>
<feature type="transmembrane region" description="Helical" evidence="8">
    <location>
        <begin position="689"/>
        <end position="707"/>
    </location>
</feature>
<evidence type="ECO:0000313" key="10">
    <source>
        <dbReference type="EMBL" id="KAF9666430.1"/>
    </source>
</evidence>
<dbReference type="PANTHER" id="PTHR31376:SF106">
    <property type="entry name" value="PURINE PERMEASE-RELATED"/>
    <property type="match status" value="1"/>
</dbReference>
<evidence type="ECO:0000256" key="8">
    <source>
        <dbReference type="SAM" id="Phobius"/>
    </source>
</evidence>
<dbReference type="EMBL" id="JADGMS010000016">
    <property type="protein sequence ID" value="KAF9666430.1"/>
    <property type="molecule type" value="Genomic_DNA"/>
</dbReference>
<feature type="transmembrane region" description="Helical" evidence="8">
    <location>
        <begin position="978"/>
        <end position="997"/>
    </location>
</feature>
<feature type="region of interest" description="Disordered" evidence="7">
    <location>
        <begin position="551"/>
        <end position="577"/>
    </location>
</feature>